<feature type="transmembrane region" description="Helical" evidence="7">
    <location>
        <begin position="38"/>
        <end position="57"/>
    </location>
</feature>
<dbReference type="Proteomes" id="UP000042527">
    <property type="component" value="Unassembled WGS sequence"/>
</dbReference>
<dbReference type="GO" id="GO:0005886">
    <property type="term" value="C:plasma membrane"/>
    <property type="evidence" value="ECO:0007669"/>
    <property type="project" value="UniProtKB-SubCell"/>
</dbReference>
<accession>A0A0B7GVD4</accession>
<dbReference type="RefSeq" id="WP_024753311.1">
    <property type="nucleotide sequence ID" value="NZ_CDNC01000004.1"/>
</dbReference>
<comment type="subcellular location">
    <subcellularLocation>
        <location evidence="1">Cell membrane</location>
        <topology evidence="1">Multi-pass membrane protein</topology>
    </subcellularLocation>
</comment>
<keyword evidence="4 7" id="KW-0812">Transmembrane</keyword>
<evidence type="ECO:0000256" key="2">
    <source>
        <dbReference type="ARBA" id="ARBA00009298"/>
    </source>
</evidence>
<keyword evidence="6 7" id="KW-0472">Membrane</keyword>
<feature type="transmembrane region" description="Helical" evidence="7">
    <location>
        <begin position="77"/>
        <end position="95"/>
    </location>
</feature>
<keyword evidence="3" id="KW-1003">Cell membrane</keyword>
<dbReference type="AlphaFoldDB" id="A0A0B7GVD4"/>
<keyword evidence="5 7" id="KW-1133">Transmembrane helix</keyword>
<evidence type="ECO:0000256" key="4">
    <source>
        <dbReference type="ARBA" id="ARBA00022692"/>
    </source>
</evidence>
<evidence type="ECO:0000313" key="9">
    <source>
        <dbReference type="EMBL" id="CEM60930.1"/>
    </source>
</evidence>
<keyword evidence="10" id="KW-1185">Reference proteome</keyword>
<comment type="similarity">
    <text evidence="2">Belongs to the MgtC/SapB family.</text>
</comment>
<name>A0A0B7GVD4_TREPH</name>
<dbReference type="PANTHER" id="PTHR33778">
    <property type="entry name" value="PROTEIN MGTC"/>
    <property type="match status" value="1"/>
</dbReference>
<evidence type="ECO:0000256" key="6">
    <source>
        <dbReference type="ARBA" id="ARBA00023136"/>
    </source>
</evidence>
<evidence type="ECO:0000313" key="10">
    <source>
        <dbReference type="Proteomes" id="UP000042527"/>
    </source>
</evidence>
<evidence type="ECO:0000256" key="5">
    <source>
        <dbReference type="ARBA" id="ARBA00022989"/>
    </source>
</evidence>
<feature type="domain" description="MgtC/SapB/SrpB/YhiD N-terminal" evidence="8">
    <location>
        <begin position="18"/>
        <end position="140"/>
    </location>
</feature>
<dbReference type="InterPro" id="IPR003416">
    <property type="entry name" value="MgtC/SapB/SrpB/YhiD_fam"/>
</dbReference>
<dbReference type="PRINTS" id="PR01837">
    <property type="entry name" value="MGTCSAPBPROT"/>
</dbReference>
<dbReference type="InterPro" id="IPR049177">
    <property type="entry name" value="MgtC_SapB_SrpB_YhiD_N"/>
</dbReference>
<evidence type="ECO:0000256" key="7">
    <source>
        <dbReference type="SAM" id="Phobius"/>
    </source>
</evidence>
<dbReference type="Pfam" id="PF02308">
    <property type="entry name" value="MgtC"/>
    <property type="match status" value="1"/>
</dbReference>
<evidence type="ECO:0000256" key="3">
    <source>
        <dbReference type="ARBA" id="ARBA00022475"/>
    </source>
</evidence>
<protein>
    <recommendedName>
        <fullName evidence="8">MgtC/SapB/SrpB/YhiD N-terminal domain-containing protein</fullName>
    </recommendedName>
</protein>
<dbReference type="PANTHER" id="PTHR33778:SF1">
    <property type="entry name" value="MAGNESIUM TRANSPORTER YHID-RELATED"/>
    <property type="match status" value="1"/>
</dbReference>
<reference evidence="10" key="1">
    <citation type="submission" date="2015-01" db="EMBL/GenBank/DDBJ databases">
        <authorList>
            <person name="Manzoor Shahid"/>
            <person name="Zubair Saima"/>
        </authorList>
    </citation>
    <scope>NUCLEOTIDE SEQUENCE [LARGE SCALE GENOMIC DNA]</scope>
    <source>
        <strain evidence="10">V1</strain>
    </source>
</reference>
<dbReference type="EMBL" id="CDNC01000004">
    <property type="protein sequence ID" value="CEM60930.1"/>
    <property type="molecule type" value="Genomic_DNA"/>
</dbReference>
<proteinExistence type="inferred from homology"/>
<evidence type="ECO:0000256" key="1">
    <source>
        <dbReference type="ARBA" id="ARBA00004651"/>
    </source>
</evidence>
<feature type="transmembrane region" description="Helical" evidence="7">
    <location>
        <begin position="12"/>
        <end position="29"/>
    </location>
</feature>
<evidence type="ECO:0000259" key="8">
    <source>
        <dbReference type="Pfam" id="PF02308"/>
    </source>
</evidence>
<gene>
    <name evidence="9" type="ORF">TPHV1_120059</name>
</gene>
<dbReference type="GeneID" id="57752633"/>
<sequence length="226" mass="24891">MLQYPDYLPPYVLLMRIMFAVLCGTLIGYEREHSLKAAGLRTHIIVAAASCLMMTISKYGFYDVLQTKGIDLDPSRVAAAIVSGVGFLGAGTIFMRKKSITGLTTAAGVWATAGIGMAMATGMYIEGFFTTIVVFIAQIISHSRFYHGRFNTIRSISLKVNAEAEIIQFILTTCAEHNISLLRFKVHCDDSAVYTLKLLCKIPQNIKISPFIESLRKNTDIISIHG</sequence>
<organism evidence="9 10">
    <name type="scientific">Treponema phagedenis</name>
    <dbReference type="NCBI Taxonomy" id="162"/>
    <lineage>
        <taxon>Bacteria</taxon>
        <taxon>Pseudomonadati</taxon>
        <taxon>Spirochaetota</taxon>
        <taxon>Spirochaetia</taxon>
        <taxon>Spirochaetales</taxon>
        <taxon>Treponemataceae</taxon>
        <taxon>Treponema</taxon>
    </lineage>
</organism>